<keyword evidence="3" id="KW-1185">Reference proteome</keyword>
<keyword evidence="1" id="KW-0812">Transmembrane</keyword>
<dbReference type="AlphaFoldDB" id="A0A151Y239"/>
<organism evidence="2 3">
    <name type="scientific">Acinetobacter pragensis</name>
    <dbReference type="NCBI Taxonomy" id="1806892"/>
    <lineage>
        <taxon>Bacteria</taxon>
        <taxon>Pseudomonadati</taxon>
        <taxon>Pseudomonadota</taxon>
        <taxon>Gammaproteobacteria</taxon>
        <taxon>Moraxellales</taxon>
        <taxon>Moraxellaceae</taxon>
        <taxon>Acinetobacter</taxon>
    </lineage>
</organism>
<protein>
    <submittedName>
        <fullName evidence="2">Uncharacterized protein</fullName>
    </submittedName>
</protein>
<proteinExistence type="predicted"/>
<dbReference type="Proteomes" id="UP000076276">
    <property type="component" value="Unassembled WGS sequence"/>
</dbReference>
<reference evidence="2 3" key="1">
    <citation type="submission" date="2016-03" db="EMBL/GenBank/DDBJ databases">
        <title>Acinetobacter genomospecies 28 strain ANC 4149.</title>
        <authorList>
            <person name="Radolfova-Krizova L."/>
            <person name="Nemec A."/>
        </authorList>
    </citation>
    <scope>NUCLEOTIDE SEQUENCE [LARGE SCALE GENOMIC DNA]</scope>
    <source>
        <strain evidence="2 3">ANC 4149</strain>
    </source>
</reference>
<feature type="transmembrane region" description="Helical" evidence="1">
    <location>
        <begin position="20"/>
        <end position="39"/>
    </location>
</feature>
<dbReference type="STRING" id="1806892.AZH43_11480"/>
<evidence type="ECO:0000313" key="3">
    <source>
        <dbReference type="Proteomes" id="UP000076276"/>
    </source>
</evidence>
<evidence type="ECO:0000256" key="1">
    <source>
        <dbReference type="SAM" id="Phobius"/>
    </source>
</evidence>
<keyword evidence="1" id="KW-1133">Transmembrane helix</keyword>
<keyword evidence="1" id="KW-0472">Membrane</keyword>
<sequence>MEFILNLHFTQNKYKKINRTLFKINKLNLFFNLITIFLFKKSHKKNSVFFNFNKKKDIIKKTYPFLILHFTYILI</sequence>
<name>A0A151Y239_9GAMM</name>
<accession>A0A151Y239</accession>
<comment type="caution">
    <text evidence="2">The sequence shown here is derived from an EMBL/GenBank/DDBJ whole genome shotgun (WGS) entry which is preliminary data.</text>
</comment>
<gene>
    <name evidence="2" type="ORF">AZH43_11480</name>
</gene>
<dbReference type="EMBL" id="LUAW01000019">
    <property type="protein sequence ID" value="KYQ72142.1"/>
    <property type="molecule type" value="Genomic_DNA"/>
</dbReference>
<evidence type="ECO:0000313" key="2">
    <source>
        <dbReference type="EMBL" id="KYQ72142.1"/>
    </source>
</evidence>